<feature type="transmembrane region" description="Helical" evidence="7">
    <location>
        <begin position="243"/>
        <end position="261"/>
    </location>
</feature>
<feature type="transmembrane region" description="Helical" evidence="7">
    <location>
        <begin position="51"/>
        <end position="74"/>
    </location>
</feature>
<feature type="transmembrane region" description="Helical" evidence="7">
    <location>
        <begin position="140"/>
        <end position="167"/>
    </location>
</feature>
<evidence type="ECO:0000256" key="1">
    <source>
        <dbReference type="ARBA" id="ARBA00004429"/>
    </source>
</evidence>
<dbReference type="InterPro" id="IPR004681">
    <property type="entry name" value="TRAP_DctM"/>
</dbReference>
<evidence type="ECO:0000256" key="3">
    <source>
        <dbReference type="ARBA" id="ARBA00022519"/>
    </source>
</evidence>
<dbReference type="PANTHER" id="PTHR33362">
    <property type="entry name" value="SIALIC ACID TRAP TRANSPORTER PERMEASE PROTEIN SIAT-RELATED"/>
    <property type="match status" value="1"/>
</dbReference>
<feature type="transmembrane region" description="Helical" evidence="7">
    <location>
        <begin position="6"/>
        <end position="39"/>
    </location>
</feature>
<dbReference type="EMBL" id="JAHLZN010000006">
    <property type="protein sequence ID" value="MBU6113430.1"/>
    <property type="molecule type" value="Genomic_DNA"/>
</dbReference>
<feature type="transmembrane region" description="Helical" evidence="7">
    <location>
        <begin position="218"/>
        <end position="237"/>
    </location>
</feature>
<sequence length="432" mass="45902">MILKASLILILLFIFLLAVGIPIAISIAIASLVTILFVLPFDVATFTSAQGMVTSLDSFSLVAIPFFILSGIIMKRGGIATKLVEFAKLLGGRIPGSLAHTNIIGNSLFGAISSSAIAASTAIGGIMVPMQQKEGYDKRFAAAVNVASAPIGMVVPPSTGFIMFSLVSGGTSIAALFISGAVVGVLWALTIMIVTYIIAKKNNFPIPAKKENKNVKKIVFDAIPSILLIVIVIGGILTGLFTAIEASAICVVYSLFLSLIYHRTLKLKELPQIMIEAVEMTGVIMFLIAASSAMSFTMSFIKIPDALSSFVLSISDNPIIILLIINIILLLIGTVMDISPAILIFTPIFLPIVTELGVDPIHYGMFLILNLCIGTITPPVGTGLFVGASVGNVKIEHLIKPLIPFYIAIFILLMIITFVPQISLFLPRLLGL</sequence>
<protein>
    <submittedName>
        <fullName evidence="9">TRAP transporter large permease</fullName>
    </submittedName>
</protein>
<feature type="transmembrane region" description="Helical" evidence="7">
    <location>
        <begin position="173"/>
        <end position="198"/>
    </location>
</feature>
<feature type="transmembrane region" description="Helical" evidence="7">
    <location>
        <begin position="365"/>
        <end position="391"/>
    </location>
</feature>
<comment type="subcellular location">
    <subcellularLocation>
        <location evidence="1">Cell inner membrane</location>
        <topology evidence="1">Multi-pass membrane protein</topology>
    </subcellularLocation>
</comment>
<dbReference type="PANTHER" id="PTHR33362:SF2">
    <property type="entry name" value="TRAP TRANSPORTER LARGE PERMEASE PROTEIN"/>
    <property type="match status" value="1"/>
</dbReference>
<keyword evidence="4 7" id="KW-0812">Transmembrane</keyword>
<keyword evidence="5 7" id="KW-1133">Transmembrane helix</keyword>
<dbReference type="NCBIfam" id="TIGR00786">
    <property type="entry name" value="dctM"/>
    <property type="match status" value="1"/>
</dbReference>
<reference evidence="9 10" key="1">
    <citation type="submission" date="2021-06" db="EMBL/GenBank/DDBJ databases">
        <title>Staphylococcus lentus K169 genome sequencing.</title>
        <authorList>
            <person name="Sundareshan S."/>
            <person name="Akhila D.S."/>
            <person name="Prachi D."/>
            <person name="Sivakumar R."/>
            <person name="Rajendhran J."/>
            <person name="Isloor S."/>
            <person name="Hegde N.R."/>
        </authorList>
    </citation>
    <scope>NUCLEOTIDE SEQUENCE [LARGE SCALE GENOMIC DNA]</scope>
    <source>
        <strain evidence="9 10">K169</strain>
    </source>
</reference>
<feature type="domain" description="TRAP C4-dicarboxylate transport system permease DctM subunit" evidence="8">
    <location>
        <begin position="11"/>
        <end position="422"/>
    </location>
</feature>
<evidence type="ECO:0000259" key="8">
    <source>
        <dbReference type="Pfam" id="PF06808"/>
    </source>
</evidence>
<evidence type="ECO:0000256" key="6">
    <source>
        <dbReference type="ARBA" id="ARBA00023136"/>
    </source>
</evidence>
<dbReference type="Pfam" id="PF06808">
    <property type="entry name" value="DctM"/>
    <property type="match status" value="1"/>
</dbReference>
<evidence type="ECO:0000313" key="10">
    <source>
        <dbReference type="Proteomes" id="UP000770161"/>
    </source>
</evidence>
<organism evidence="9 10">
    <name type="scientific">Mammaliicoccus lentus</name>
    <name type="common">Staphylococcus lentus</name>
    <dbReference type="NCBI Taxonomy" id="42858"/>
    <lineage>
        <taxon>Bacteria</taxon>
        <taxon>Bacillati</taxon>
        <taxon>Bacillota</taxon>
        <taxon>Bacilli</taxon>
        <taxon>Bacillales</taxon>
        <taxon>Staphylococcaceae</taxon>
        <taxon>Mammaliicoccus</taxon>
    </lineage>
</organism>
<evidence type="ECO:0000256" key="2">
    <source>
        <dbReference type="ARBA" id="ARBA00022475"/>
    </source>
</evidence>
<feature type="transmembrane region" description="Helical" evidence="7">
    <location>
        <begin position="282"/>
        <end position="301"/>
    </location>
</feature>
<evidence type="ECO:0000313" key="9">
    <source>
        <dbReference type="EMBL" id="MBU6113430.1"/>
    </source>
</evidence>
<feature type="transmembrane region" description="Helical" evidence="7">
    <location>
        <begin position="321"/>
        <end position="353"/>
    </location>
</feature>
<evidence type="ECO:0000256" key="7">
    <source>
        <dbReference type="SAM" id="Phobius"/>
    </source>
</evidence>
<feature type="transmembrane region" description="Helical" evidence="7">
    <location>
        <begin position="403"/>
        <end position="426"/>
    </location>
</feature>
<name>A0ABS6GVE5_MAMLE</name>
<proteinExistence type="predicted"/>
<keyword evidence="2" id="KW-1003">Cell membrane</keyword>
<evidence type="ECO:0000256" key="4">
    <source>
        <dbReference type="ARBA" id="ARBA00022692"/>
    </source>
</evidence>
<dbReference type="Proteomes" id="UP000770161">
    <property type="component" value="Unassembled WGS sequence"/>
</dbReference>
<keyword evidence="3" id="KW-0997">Cell inner membrane</keyword>
<comment type="caution">
    <text evidence="9">The sequence shown here is derived from an EMBL/GenBank/DDBJ whole genome shotgun (WGS) entry which is preliminary data.</text>
</comment>
<keyword evidence="6 7" id="KW-0472">Membrane</keyword>
<gene>
    <name evidence="9" type="ORF">KQ656_05645</name>
</gene>
<keyword evidence="10" id="KW-1185">Reference proteome</keyword>
<accession>A0ABS6GVE5</accession>
<evidence type="ECO:0000256" key="5">
    <source>
        <dbReference type="ARBA" id="ARBA00022989"/>
    </source>
</evidence>
<dbReference type="PIRSF" id="PIRSF006066">
    <property type="entry name" value="HI0050"/>
    <property type="match status" value="1"/>
</dbReference>
<dbReference type="RefSeq" id="WP_216683454.1">
    <property type="nucleotide sequence ID" value="NZ_JAHLZN010000006.1"/>
</dbReference>
<dbReference type="InterPro" id="IPR010656">
    <property type="entry name" value="DctM"/>
</dbReference>